<organism evidence="5 6">
    <name type="scientific">Paenibacillus urinalis</name>
    <dbReference type="NCBI Taxonomy" id="521520"/>
    <lineage>
        <taxon>Bacteria</taxon>
        <taxon>Bacillati</taxon>
        <taxon>Bacillota</taxon>
        <taxon>Bacilli</taxon>
        <taxon>Bacillales</taxon>
        <taxon>Paenibacillaceae</taxon>
        <taxon>Paenibacillus</taxon>
    </lineage>
</organism>
<dbReference type="InterPro" id="IPR018060">
    <property type="entry name" value="HTH_AraC"/>
</dbReference>
<dbReference type="InterPro" id="IPR009057">
    <property type="entry name" value="Homeodomain-like_sf"/>
</dbReference>
<evidence type="ECO:0000256" key="3">
    <source>
        <dbReference type="ARBA" id="ARBA00023163"/>
    </source>
</evidence>
<dbReference type="SMART" id="SM00342">
    <property type="entry name" value="HTH_ARAC"/>
    <property type="match status" value="1"/>
</dbReference>
<dbReference type="GO" id="GO:0003700">
    <property type="term" value="F:DNA-binding transcription factor activity"/>
    <property type="evidence" value="ECO:0007669"/>
    <property type="project" value="InterPro"/>
</dbReference>
<keyword evidence="2" id="KW-0238">DNA-binding</keyword>
<dbReference type="SUPFAM" id="SSF46689">
    <property type="entry name" value="Homeodomain-like"/>
    <property type="match status" value="2"/>
</dbReference>
<reference evidence="5" key="1">
    <citation type="submission" date="2023-02" db="EMBL/GenBank/DDBJ databases">
        <title>Pathogen: clinical or host-associated sample.</title>
        <authorList>
            <person name="Hergert J."/>
            <person name="Casey R."/>
            <person name="Wagner J."/>
            <person name="Young E.L."/>
            <person name="Oakeson K.F."/>
        </authorList>
    </citation>
    <scope>NUCLEOTIDE SEQUENCE</scope>
    <source>
        <strain evidence="5">2022CK-00830</strain>
    </source>
</reference>
<evidence type="ECO:0000259" key="4">
    <source>
        <dbReference type="PROSITE" id="PS01124"/>
    </source>
</evidence>
<evidence type="ECO:0000256" key="1">
    <source>
        <dbReference type="ARBA" id="ARBA00023015"/>
    </source>
</evidence>
<dbReference type="PANTHER" id="PTHR43280">
    <property type="entry name" value="ARAC-FAMILY TRANSCRIPTIONAL REGULATOR"/>
    <property type="match status" value="1"/>
</dbReference>
<dbReference type="Proteomes" id="UP001220962">
    <property type="component" value="Chromosome"/>
</dbReference>
<dbReference type="PRINTS" id="PR00032">
    <property type="entry name" value="HTHARAC"/>
</dbReference>
<sequence>MTEFISPNPHLHDLYLIQFGMEACKPGHSFGPSIREYYKIHYILDGEGVFQYEGKRYNLKKGDGFLLCPEKVAFYKADHERPWHYCWIGFNGTSAENLLLEAGLSNEVPIFHMNNSSLTQYVETMLRTNTNAQGRSIYLNGLLYMYFGELAQRSTEVKNVVSHSPKEKYTNQVIDFIKLNYDSRITVEGIARSIGLQRNYLGTVFKEYTGHSIQAFLIKYRMNRACELLHHVHLSIGDIARSVGYEDPLLFSKLFKKMTGHSPSAYRKQTSSFSTEESS</sequence>
<feature type="domain" description="HTH araC/xylS-type" evidence="4">
    <location>
        <begin position="171"/>
        <end position="269"/>
    </location>
</feature>
<dbReference type="Pfam" id="PF12833">
    <property type="entry name" value="HTH_18"/>
    <property type="match status" value="1"/>
</dbReference>
<dbReference type="EMBL" id="CP118101">
    <property type="protein sequence ID" value="WDH80530.1"/>
    <property type="molecule type" value="Genomic_DNA"/>
</dbReference>
<dbReference type="Pfam" id="PF02311">
    <property type="entry name" value="AraC_binding"/>
    <property type="match status" value="1"/>
</dbReference>
<dbReference type="Gene3D" id="2.60.120.280">
    <property type="entry name" value="Regulatory protein AraC"/>
    <property type="match status" value="1"/>
</dbReference>
<dbReference type="CDD" id="cd06986">
    <property type="entry name" value="cupin_MmsR-like_N"/>
    <property type="match status" value="1"/>
</dbReference>
<evidence type="ECO:0000313" key="6">
    <source>
        <dbReference type="Proteomes" id="UP001220962"/>
    </source>
</evidence>
<dbReference type="SUPFAM" id="SSF51215">
    <property type="entry name" value="Regulatory protein AraC"/>
    <property type="match status" value="1"/>
</dbReference>
<dbReference type="AlphaFoldDB" id="A0AAX3MSF7"/>
<dbReference type="RefSeq" id="WP_047911829.1">
    <property type="nucleotide sequence ID" value="NZ_CP118101.1"/>
</dbReference>
<dbReference type="InterPro" id="IPR018062">
    <property type="entry name" value="HTH_AraC-typ_CS"/>
</dbReference>
<keyword evidence="3" id="KW-0804">Transcription</keyword>
<dbReference type="InterPro" id="IPR003313">
    <property type="entry name" value="AraC-bd"/>
</dbReference>
<protein>
    <submittedName>
        <fullName evidence="5">AraC family transcriptional regulator</fullName>
    </submittedName>
</protein>
<dbReference type="PROSITE" id="PS00041">
    <property type="entry name" value="HTH_ARAC_FAMILY_1"/>
    <property type="match status" value="1"/>
</dbReference>
<name>A0AAX3MSF7_9BACL</name>
<keyword evidence="1" id="KW-0805">Transcription regulation</keyword>
<dbReference type="PROSITE" id="PS01124">
    <property type="entry name" value="HTH_ARAC_FAMILY_2"/>
    <property type="match status" value="1"/>
</dbReference>
<evidence type="ECO:0000313" key="5">
    <source>
        <dbReference type="EMBL" id="WDH80530.1"/>
    </source>
</evidence>
<dbReference type="Gene3D" id="1.10.10.60">
    <property type="entry name" value="Homeodomain-like"/>
    <property type="match status" value="2"/>
</dbReference>
<accession>A0AAX3MSF7</accession>
<dbReference type="InterPro" id="IPR037923">
    <property type="entry name" value="HTH-like"/>
</dbReference>
<proteinExistence type="predicted"/>
<dbReference type="InterPro" id="IPR020449">
    <property type="entry name" value="Tscrpt_reg_AraC-type_HTH"/>
</dbReference>
<dbReference type="GO" id="GO:0043565">
    <property type="term" value="F:sequence-specific DNA binding"/>
    <property type="evidence" value="ECO:0007669"/>
    <property type="project" value="InterPro"/>
</dbReference>
<evidence type="ECO:0000256" key="2">
    <source>
        <dbReference type="ARBA" id="ARBA00023125"/>
    </source>
</evidence>
<dbReference type="PANTHER" id="PTHR43280:SF30">
    <property type="entry name" value="MMSAB OPERON REGULATORY PROTEIN"/>
    <property type="match status" value="1"/>
</dbReference>
<gene>
    <name evidence="5" type="ORF">PUW23_13250</name>
</gene>